<feature type="chain" id="PRO_5042004995" evidence="1">
    <location>
        <begin position="19"/>
        <end position="141"/>
    </location>
</feature>
<feature type="signal peptide" evidence="1">
    <location>
        <begin position="1"/>
        <end position="18"/>
    </location>
</feature>
<evidence type="ECO:0000313" key="3">
    <source>
        <dbReference type="Proteomes" id="UP001276659"/>
    </source>
</evidence>
<protein>
    <submittedName>
        <fullName evidence="2">Uncharacterized protein</fullName>
    </submittedName>
</protein>
<dbReference type="AlphaFoldDB" id="A0AAD9Z328"/>
<evidence type="ECO:0000313" key="2">
    <source>
        <dbReference type="EMBL" id="KAK3170660.1"/>
    </source>
</evidence>
<gene>
    <name evidence="2" type="ORF">OEA41_002742</name>
</gene>
<proteinExistence type="predicted"/>
<keyword evidence="1" id="KW-0732">Signal</keyword>
<keyword evidence="3" id="KW-1185">Reference proteome</keyword>
<comment type="caution">
    <text evidence="2">The sequence shown here is derived from an EMBL/GenBank/DDBJ whole genome shotgun (WGS) entry which is preliminary data.</text>
</comment>
<organism evidence="2 3">
    <name type="scientific">Lepraria neglecta</name>
    <dbReference type="NCBI Taxonomy" id="209136"/>
    <lineage>
        <taxon>Eukaryota</taxon>
        <taxon>Fungi</taxon>
        <taxon>Dikarya</taxon>
        <taxon>Ascomycota</taxon>
        <taxon>Pezizomycotina</taxon>
        <taxon>Lecanoromycetes</taxon>
        <taxon>OSLEUM clade</taxon>
        <taxon>Lecanoromycetidae</taxon>
        <taxon>Lecanorales</taxon>
        <taxon>Lecanorineae</taxon>
        <taxon>Stereocaulaceae</taxon>
        <taxon>Lepraria</taxon>
    </lineage>
</organism>
<reference evidence="2" key="1">
    <citation type="submission" date="2022-11" db="EMBL/GenBank/DDBJ databases">
        <title>Chromosomal genome sequence assembly and mating type (MAT) locus characterization of the leprose asexual lichenized fungus Lepraria neglecta (Nyl.) Erichsen.</title>
        <authorList>
            <person name="Allen J.L."/>
            <person name="Pfeffer B."/>
        </authorList>
    </citation>
    <scope>NUCLEOTIDE SEQUENCE</scope>
    <source>
        <strain evidence="2">Allen 5258</strain>
    </source>
</reference>
<name>A0AAD9Z328_9LECA</name>
<dbReference type="EMBL" id="JASNWA010000008">
    <property type="protein sequence ID" value="KAK3170660.1"/>
    <property type="molecule type" value="Genomic_DNA"/>
</dbReference>
<accession>A0AAD9Z328</accession>
<evidence type="ECO:0000256" key="1">
    <source>
        <dbReference type="SAM" id="SignalP"/>
    </source>
</evidence>
<dbReference type="Proteomes" id="UP001276659">
    <property type="component" value="Unassembled WGS sequence"/>
</dbReference>
<sequence length="141" mass="14103">MLFTRAFIVSALAALASAQAATTVSPAQESKAVNDLSSYLNALTTDPGYTAAVAAFATAVPSDVLSEIEDNPDGYFQSAFTATALPTWFTALPSSAQSFFSSVGAAEISIVSKDVKGPAPTNAVKVGGAVLAAGGAVLALL</sequence>